<dbReference type="Proteomes" id="UP000465302">
    <property type="component" value="Unassembled WGS sequence"/>
</dbReference>
<dbReference type="PANTHER" id="PTHR43658">
    <property type="entry name" value="SHORT-CHAIN DEHYDROGENASE/REDUCTASE"/>
    <property type="match status" value="1"/>
</dbReference>
<evidence type="ECO:0000313" key="6">
    <source>
        <dbReference type="Proteomes" id="UP000465302"/>
    </source>
</evidence>
<keyword evidence="2" id="KW-0560">Oxidoreductase</keyword>
<evidence type="ECO:0000313" key="5">
    <source>
        <dbReference type="EMBL" id="GFG54621.1"/>
    </source>
</evidence>
<gene>
    <name evidence="5" type="ORF">MAGR_60620</name>
</gene>
<feature type="region of interest" description="Disordered" evidence="4">
    <location>
        <begin position="218"/>
        <end position="261"/>
    </location>
</feature>
<accession>A0A7I9WAA4</accession>
<dbReference type="EMBL" id="BLKS01000002">
    <property type="protein sequence ID" value="GFG54621.1"/>
    <property type="molecule type" value="Genomic_DNA"/>
</dbReference>
<dbReference type="PROSITE" id="PS00061">
    <property type="entry name" value="ADH_SHORT"/>
    <property type="match status" value="1"/>
</dbReference>
<comment type="similarity">
    <text evidence="1 3">Belongs to the short-chain dehydrogenases/reductases (SDR) family.</text>
</comment>
<dbReference type="Pfam" id="PF00106">
    <property type="entry name" value="adh_short"/>
    <property type="match status" value="1"/>
</dbReference>
<feature type="compositionally biased region" description="Basic and acidic residues" evidence="4">
    <location>
        <begin position="229"/>
        <end position="240"/>
    </location>
</feature>
<dbReference type="GO" id="GO:0016491">
    <property type="term" value="F:oxidoreductase activity"/>
    <property type="evidence" value="ECO:0007669"/>
    <property type="project" value="UniProtKB-KW"/>
</dbReference>
<dbReference type="InterPro" id="IPR002347">
    <property type="entry name" value="SDR_fam"/>
</dbReference>
<dbReference type="Gene3D" id="3.40.50.720">
    <property type="entry name" value="NAD(P)-binding Rossmann-like Domain"/>
    <property type="match status" value="1"/>
</dbReference>
<proteinExistence type="inferred from homology"/>
<protein>
    <submittedName>
        <fullName evidence="5">3-hydroxyacyl-CoA dehydrogenase</fullName>
    </submittedName>
</protein>
<evidence type="ECO:0000256" key="1">
    <source>
        <dbReference type="ARBA" id="ARBA00006484"/>
    </source>
</evidence>
<dbReference type="SUPFAM" id="SSF51735">
    <property type="entry name" value="NAD(P)-binding Rossmann-fold domains"/>
    <property type="match status" value="1"/>
</dbReference>
<dbReference type="PANTHER" id="PTHR43658:SF8">
    <property type="entry name" value="17-BETA-HYDROXYSTEROID DEHYDROGENASE 14-RELATED"/>
    <property type="match status" value="1"/>
</dbReference>
<dbReference type="InterPro" id="IPR020904">
    <property type="entry name" value="Sc_DH/Rdtase_CS"/>
</dbReference>
<evidence type="ECO:0000256" key="4">
    <source>
        <dbReference type="SAM" id="MobiDB-lite"/>
    </source>
</evidence>
<evidence type="ECO:0000256" key="3">
    <source>
        <dbReference type="RuleBase" id="RU000363"/>
    </source>
</evidence>
<sequence>MQIAGKKAVIVGGASGFGKATAEALAKRGASVAILDRPQSKGRQVADEIGGSFHEVDVTDFDGTERTLAQAVEALGGLHIAVTTAGGGAGERTISKGGPHSLESFRKGIDLNLIGTFNVSRLAAWQMSKNEPVDDEAEERGVIINTSSIAAFEGQIGQVAYTASKAAIAGMCLTMARDLGSLGIRVLAIAPSLFATGLTEGIPEDFAKALTKDAAFEAPRQARGVRKAGRGDRGEPDAQRPVHPAGRRPEVRRQVEVISAR</sequence>
<dbReference type="InterPro" id="IPR036291">
    <property type="entry name" value="NAD(P)-bd_dom_sf"/>
</dbReference>
<comment type="caution">
    <text evidence="5">The sequence shown here is derived from an EMBL/GenBank/DDBJ whole genome shotgun (WGS) entry which is preliminary data.</text>
</comment>
<dbReference type="PRINTS" id="PR00080">
    <property type="entry name" value="SDRFAMILY"/>
</dbReference>
<organism evidence="5 6">
    <name type="scientific">Mycolicibacterium agri</name>
    <name type="common">Mycobacterium agri</name>
    <dbReference type="NCBI Taxonomy" id="36811"/>
    <lineage>
        <taxon>Bacteria</taxon>
        <taxon>Bacillati</taxon>
        <taxon>Actinomycetota</taxon>
        <taxon>Actinomycetes</taxon>
        <taxon>Mycobacteriales</taxon>
        <taxon>Mycobacteriaceae</taxon>
        <taxon>Mycolicibacterium</taxon>
    </lineage>
</organism>
<evidence type="ECO:0000256" key="2">
    <source>
        <dbReference type="ARBA" id="ARBA00023002"/>
    </source>
</evidence>
<name>A0A7I9WAA4_MYCAG</name>
<dbReference type="AlphaFoldDB" id="A0A7I9WAA4"/>
<dbReference type="PRINTS" id="PR00081">
    <property type="entry name" value="GDHRDH"/>
</dbReference>
<reference evidence="5 6" key="1">
    <citation type="journal article" date="2019" name="Emerg. Microbes Infect.">
        <title>Comprehensive subspecies identification of 175 nontuberculous mycobacteria species based on 7547 genomic profiles.</title>
        <authorList>
            <person name="Matsumoto Y."/>
            <person name="Kinjo T."/>
            <person name="Motooka D."/>
            <person name="Nabeya D."/>
            <person name="Jung N."/>
            <person name="Uechi K."/>
            <person name="Horii T."/>
            <person name="Iida T."/>
            <person name="Fujita J."/>
            <person name="Nakamura S."/>
        </authorList>
    </citation>
    <scope>NUCLEOTIDE SEQUENCE [LARGE SCALE GENOMIC DNA]</scope>
    <source>
        <strain evidence="5 6">JCM 6377</strain>
    </source>
</reference>